<dbReference type="PANTHER" id="PTHR10302:SF27">
    <property type="entry name" value="SINGLE-STRANDED DNA-BINDING PROTEIN"/>
    <property type="match status" value="1"/>
</dbReference>
<accession>A0A8S5UB86</accession>
<name>A0A8S5UB86_9CAUD</name>
<feature type="region of interest" description="Disordered" evidence="3">
    <location>
        <begin position="100"/>
        <end position="131"/>
    </location>
</feature>
<reference evidence="4" key="1">
    <citation type="journal article" date="2021" name="Proc. Natl. Acad. Sci. U.S.A.">
        <title>A Catalog of Tens of Thousands of Viruses from Human Metagenomes Reveals Hidden Associations with Chronic Diseases.</title>
        <authorList>
            <person name="Tisza M.J."/>
            <person name="Buck C.B."/>
        </authorList>
    </citation>
    <scope>NUCLEOTIDE SEQUENCE</scope>
    <source>
        <strain evidence="4">Ct8Cp41</strain>
    </source>
</reference>
<keyword evidence="1 2" id="KW-0238">DNA-binding</keyword>
<evidence type="ECO:0000256" key="1">
    <source>
        <dbReference type="ARBA" id="ARBA00023125"/>
    </source>
</evidence>
<dbReference type="InterPro" id="IPR011344">
    <property type="entry name" value="ssDNA-bd"/>
</dbReference>
<dbReference type="Gene3D" id="2.40.50.140">
    <property type="entry name" value="Nucleic acid-binding proteins"/>
    <property type="match status" value="1"/>
</dbReference>
<dbReference type="SUPFAM" id="SSF50249">
    <property type="entry name" value="Nucleic acid-binding proteins"/>
    <property type="match status" value="1"/>
</dbReference>
<evidence type="ECO:0000256" key="2">
    <source>
        <dbReference type="PIRNR" id="PIRNR002070"/>
    </source>
</evidence>
<dbReference type="EMBL" id="BK016059">
    <property type="protein sequence ID" value="DAF91658.1"/>
    <property type="molecule type" value="Genomic_DNA"/>
</dbReference>
<dbReference type="PIRSF" id="PIRSF002070">
    <property type="entry name" value="SSB"/>
    <property type="match status" value="1"/>
</dbReference>
<dbReference type="Pfam" id="PF00436">
    <property type="entry name" value="SSB"/>
    <property type="match status" value="1"/>
</dbReference>
<dbReference type="InterPro" id="IPR000424">
    <property type="entry name" value="Primosome_PriB/ssb"/>
</dbReference>
<dbReference type="CDD" id="cd04496">
    <property type="entry name" value="SSB_OBF"/>
    <property type="match status" value="1"/>
</dbReference>
<sequence>MVNHVILQGRLVAQPELKHTQNGVAVTSFRVAWSRKYKETETKLFLNCVAWRGTAEMICKYFAKGQEIAVEGELNTRGYTDRDGNDRQVTELIVSQAHFCGPKSGGSNQPSGNYTEPEFSDLTGDDGELPF</sequence>
<dbReference type="GO" id="GO:0003697">
    <property type="term" value="F:single-stranded DNA binding"/>
    <property type="evidence" value="ECO:0007669"/>
    <property type="project" value="InterPro"/>
</dbReference>
<proteinExistence type="inferred from homology"/>
<protein>
    <recommendedName>
        <fullName evidence="2">Single-stranded DNA-binding protein</fullName>
    </recommendedName>
</protein>
<evidence type="ECO:0000256" key="3">
    <source>
        <dbReference type="SAM" id="MobiDB-lite"/>
    </source>
</evidence>
<dbReference type="GO" id="GO:0009295">
    <property type="term" value="C:nucleoid"/>
    <property type="evidence" value="ECO:0007669"/>
    <property type="project" value="TreeGrafter"/>
</dbReference>
<dbReference type="InterPro" id="IPR012340">
    <property type="entry name" value="NA-bd_OB-fold"/>
</dbReference>
<dbReference type="PANTHER" id="PTHR10302">
    <property type="entry name" value="SINGLE-STRANDED DNA-BINDING PROTEIN"/>
    <property type="match status" value="1"/>
</dbReference>
<feature type="compositionally biased region" description="Polar residues" evidence="3">
    <location>
        <begin position="105"/>
        <end position="114"/>
    </location>
</feature>
<organism evidence="4">
    <name type="scientific">Siphoviridae sp. ct8Cp41</name>
    <dbReference type="NCBI Taxonomy" id="2825358"/>
    <lineage>
        <taxon>Viruses</taxon>
        <taxon>Duplodnaviria</taxon>
        <taxon>Heunggongvirae</taxon>
        <taxon>Uroviricota</taxon>
        <taxon>Caudoviricetes</taxon>
    </lineage>
</organism>
<dbReference type="GO" id="GO:0006260">
    <property type="term" value="P:DNA replication"/>
    <property type="evidence" value="ECO:0007669"/>
    <property type="project" value="InterPro"/>
</dbReference>
<dbReference type="HAMAP" id="MF_00984">
    <property type="entry name" value="SSB"/>
    <property type="match status" value="1"/>
</dbReference>
<dbReference type="PROSITE" id="PS50935">
    <property type="entry name" value="SSB"/>
    <property type="match status" value="1"/>
</dbReference>
<dbReference type="NCBIfam" id="TIGR00621">
    <property type="entry name" value="ssb"/>
    <property type="match status" value="1"/>
</dbReference>
<evidence type="ECO:0000313" key="4">
    <source>
        <dbReference type="EMBL" id="DAF91658.1"/>
    </source>
</evidence>